<comment type="caution">
    <text evidence="1">The sequence shown here is derived from an EMBL/GenBank/DDBJ whole genome shotgun (WGS) entry which is preliminary data.</text>
</comment>
<keyword evidence="2" id="KW-1185">Reference proteome</keyword>
<name>A0A5C5XF03_9PLAN</name>
<dbReference type="EMBL" id="SJPG01000001">
    <property type="protein sequence ID" value="TWT61666.1"/>
    <property type="molecule type" value="Genomic_DNA"/>
</dbReference>
<reference evidence="1 2" key="1">
    <citation type="submission" date="2019-02" db="EMBL/GenBank/DDBJ databases">
        <title>Deep-cultivation of Planctomycetes and their phenomic and genomic characterization uncovers novel biology.</title>
        <authorList>
            <person name="Wiegand S."/>
            <person name="Jogler M."/>
            <person name="Boedeker C."/>
            <person name="Pinto D."/>
            <person name="Vollmers J."/>
            <person name="Rivas-Marin E."/>
            <person name="Kohn T."/>
            <person name="Peeters S.H."/>
            <person name="Heuer A."/>
            <person name="Rast P."/>
            <person name="Oberbeckmann S."/>
            <person name="Bunk B."/>
            <person name="Jeske O."/>
            <person name="Meyerdierks A."/>
            <person name="Storesund J.E."/>
            <person name="Kallscheuer N."/>
            <person name="Luecker S."/>
            <person name="Lage O.M."/>
            <person name="Pohl T."/>
            <person name="Merkel B.J."/>
            <person name="Hornburger P."/>
            <person name="Mueller R.-W."/>
            <person name="Bruemmer F."/>
            <person name="Labrenz M."/>
            <person name="Spormann A.M."/>
            <person name="Op Den Camp H."/>
            <person name="Overmann J."/>
            <person name="Amann R."/>
            <person name="Jetten M.S.M."/>
            <person name="Mascher T."/>
            <person name="Medema M.H."/>
            <person name="Devos D.P."/>
            <person name="Kaster A.-K."/>
            <person name="Ovreas L."/>
            <person name="Rohde M."/>
            <person name="Galperin M.Y."/>
            <person name="Jogler C."/>
        </authorList>
    </citation>
    <scope>NUCLEOTIDE SEQUENCE [LARGE SCALE GENOMIC DNA]</scope>
    <source>
        <strain evidence="1 2">Pan54</strain>
    </source>
</reference>
<gene>
    <name evidence="1" type="ORF">Pan54_24030</name>
</gene>
<organism evidence="1 2">
    <name type="scientific">Rubinisphaera italica</name>
    <dbReference type="NCBI Taxonomy" id="2527969"/>
    <lineage>
        <taxon>Bacteria</taxon>
        <taxon>Pseudomonadati</taxon>
        <taxon>Planctomycetota</taxon>
        <taxon>Planctomycetia</taxon>
        <taxon>Planctomycetales</taxon>
        <taxon>Planctomycetaceae</taxon>
        <taxon>Rubinisphaera</taxon>
    </lineage>
</organism>
<evidence type="ECO:0000313" key="1">
    <source>
        <dbReference type="EMBL" id="TWT61666.1"/>
    </source>
</evidence>
<proteinExistence type="predicted"/>
<sequence length="71" mass="8232">MVPFWWSIVVGSGLIACPVGWTFLDTEQPGEDAVVLPTASLRYYEDLTGEQHDRYDINQWLERALNHRRLV</sequence>
<evidence type="ECO:0000313" key="2">
    <source>
        <dbReference type="Proteomes" id="UP000316095"/>
    </source>
</evidence>
<dbReference type="Proteomes" id="UP000316095">
    <property type="component" value="Unassembled WGS sequence"/>
</dbReference>
<dbReference type="AlphaFoldDB" id="A0A5C5XF03"/>
<protein>
    <submittedName>
        <fullName evidence="1">Uncharacterized protein</fullName>
    </submittedName>
</protein>
<accession>A0A5C5XF03</accession>